<gene>
    <name evidence="3" type="ORF">B0T18DRAFT_166349</name>
</gene>
<keyword evidence="2" id="KW-1133">Transmembrane helix</keyword>
<evidence type="ECO:0000313" key="3">
    <source>
        <dbReference type="EMBL" id="KAK0747177.1"/>
    </source>
</evidence>
<evidence type="ECO:0000256" key="2">
    <source>
        <dbReference type="SAM" id="Phobius"/>
    </source>
</evidence>
<keyword evidence="2" id="KW-0812">Transmembrane</keyword>
<reference evidence="3" key="1">
    <citation type="submission" date="2023-06" db="EMBL/GenBank/DDBJ databases">
        <title>Genome-scale phylogeny and comparative genomics of the fungal order Sordariales.</title>
        <authorList>
            <consortium name="Lawrence Berkeley National Laboratory"/>
            <person name="Hensen N."/>
            <person name="Bonometti L."/>
            <person name="Westerberg I."/>
            <person name="Brannstrom I.O."/>
            <person name="Guillou S."/>
            <person name="Cros-Aarteil S."/>
            <person name="Calhoun S."/>
            <person name="Haridas S."/>
            <person name="Kuo A."/>
            <person name="Mondo S."/>
            <person name="Pangilinan J."/>
            <person name="Riley R."/>
            <person name="LaButti K."/>
            <person name="Andreopoulos B."/>
            <person name="Lipzen A."/>
            <person name="Chen C."/>
            <person name="Yanf M."/>
            <person name="Daum C."/>
            <person name="Ng V."/>
            <person name="Clum A."/>
            <person name="Steindorff A."/>
            <person name="Ohm R."/>
            <person name="Martin F."/>
            <person name="Silar P."/>
            <person name="Natvig D."/>
            <person name="Lalanne C."/>
            <person name="Gautier V."/>
            <person name="Ament-velasquez S.L."/>
            <person name="Kruys A."/>
            <person name="Hutchinson M.I."/>
            <person name="Powell A.J."/>
            <person name="Barry K."/>
            <person name="Miller A.N."/>
            <person name="Grigoriev I.V."/>
            <person name="Debuchy R."/>
            <person name="Gladieux P."/>
            <person name="Thoren M.H."/>
            <person name="Johannesson H."/>
        </authorList>
    </citation>
    <scope>NUCLEOTIDE SEQUENCE</scope>
    <source>
        <strain evidence="3">SMH3187-1</strain>
    </source>
</reference>
<dbReference type="Proteomes" id="UP001172155">
    <property type="component" value="Unassembled WGS sequence"/>
</dbReference>
<protein>
    <submittedName>
        <fullName evidence="3">Uncharacterized protein</fullName>
    </submittedName>
</protein>
<feature type="compositionally biased region" description="Basic and acidic residues" evidence="1">
    <location>
        <begin position="29"/>
        <end position="41"/>
    </location>
</feature>
<evidence type="ECO:0000313" key="4">
    <source>
        <dbReference type="Proteomes" id="UP001172155"/>
    </source>
</evidence>
<sequence>MGVPSPPSPAHLAGVHTSPRRPRATFAVHDPDAPPRPKHDYDEDTDQLALPYPRWFTILVRTGLVGVDIGMLVVTVQFFNKWRETPKFQDERYTLALATAAVALFIDGLAVVMSLARRYGRWQVWTLSVIADLIIGVMGAVGWLMVAWVNHNGMHYDELGWWWEPDGNVVGTLALVVGIPHFVATAGGCVGCCLLSCRHRRQAQIPSA</sequence>
<dbReference type="AlphaFoldDB" id="A0AA40EX55"/>
<dbReference type="EMBL" id="JAUKUD010000004">
    <property type="protein sequence ID" value="KAK0747177.1"/>
    <property type="molecule type" value="Genomic_DNA"/>
</dbReference>
<feature type="transmembrane region" description="Helical" evidence="2">
    <location>
        <begin position="124"/>
        <end position="149"/>
    </location>
</feature>
<feature type="transmembrane region" description="Helical" evidence="2">
    <location>
        <begin position="58"/>
        <end position="80"/>
    </location>
</feature>
<evidence type="ECO:0000256" key="1">
    <source>
        <dbReference type="SAM" id="MobiDB-lite"/>
    </source>
</evidence>
<feature type="region of interest" description="Disordered" evidence="1">
    <location>
        <begin position="1"/>
        <end position="43"/>
    </location>
</feature>
<name>A0AA40EX55_9PEZI</name>
<accession>A0AA40EX55</accession>
<organism evidence="3 4">
    <name type="scientific">Schizothecium vesticola</name>
    <dbReference type="NCBI Taxonomy" id="314040"/>
    <lineage>
        <taxon>Eukaryota</taxon>
        <taxon>Fungi</taxon>
        <taxon>Dikarya</taxon>
        <taxon>Ascomycota</taxon>
        <taxon>Pezizomycotina</taxon>
        <taxon>Sordariomycetes</taxon>
        <taxon>Sordariomycetidae</taxon>
        <taxon>Sordariales</taxon>
        <taxon>Schizotheciaceae</taxon>
        <taxon>Schizothecium</taxon>
    </lineage>
</organism>
<keyword evidence="4" id="KW-1185">Reference proteome</keyword>
<comment type="caution">
    <text evidence="3">The sequence shown here is derived from an EMBL/GenBank/DDBJ whole genome shotgun (WGS) entry which is preliminary data.</text>
</comment>
<keyword evidence="2" id="KW-0472">Membrane</keyword>
<feature type="transmembrane region" description="Helical" evidence="2">
    <location>
        <begin position="92"/>
        <end position="112"/>
    </location>
</feature>
<feature type="transmembrane region" description="Helical" evidence="2">
    <location>
        <begin position="169"/>
        <end position="195"/>
    </location>
</feature>
<proteinExistence type="predicted"/>